<protein>
    <submittedName>
        <fullName evidence="1">Uncharacterized protein</fullName>
    </submittedName>
</protein>
<accession>A0A0A9DV74</accession>
<reference evidence="1" key="1">
    <citation type="submission" date="2014-09" db="EMBL/GenBank/DDBJ databases">
        <authorList>
            <person name="Magalhaes I.L.F."/>
            <person name="Oliveira U."/>
            <person name="Santos F.R."/>
            <person name="Vidigal T.H.D.A."/>
            <person name="Brescovit A.D."/>
            <person name="Santos A.J."/>
        </authorList>
    </citation>
    <scope>NUCLEOTIDE SEQUENCE</scope>
    <source>
        <tissue evidence="1">Shoot tissue taken approximately 20 cm above the soil surface</tissue>
    </source>
</reference>
<proteinExistence type="predicted"/>
<name>A0A0A9DV74_ARUDO</name>
<organism evidence="1">
    <name type="scientific">Arundo donax</name>
    <name type="common">Giant reed</name>
    <name type="synonym">Donax arundinaceus</name>
    <dbReference type="NCBI Taxonomy" id="35708"/>
    <lineage>
        <taxon>Eukaryota</taxon>
        <taxon>Viridiplantae</taxon>
        <taxon>Streptophyta</taxon>
        <taxon>Embryophyta</taxon>
        <taxon>Tracheophyta</taxon>
        <taxon>Spermatophyta</taxon>
        <taxon>Magnoliopsida</taxon>
        <taxon>Liliopsida</taxon>
        <taxon>Poales</taxon>
        <taxon>Poaceae</taxon>
        <taxon>PACMAD clade</taxon>
        <taxon>Arundinoideae</taxon>
        <taxon>Arundineae</taxon>
        <taxon>Arundo</taxon>
    </lineage>
</organism>
<dbReference type="AlphaFoldDB" id="A0A0A9DV74"/>
<sequence>MACTGDALETFHRLRSCRCQDPTRLRHPSPIPRQTANGLSFSLSHTHTCTHAQLPSQCNPPSGPVANATMKLLGGSR</sequence>
<dbReference type="EMBL" id="GBRH01208335">
    <property type="protein sequence ID" value="JAD89560.1"/>
    <property type="molecule type" value="Transcribed_RNA"/>
</dbReference>
<reference evidence="1" key="2">
    <citation type="journal article" date="2015" name="Data Brief">
        <title>Shoot transcriptome of the giant reed, Arundo donax.</title>
        <authorList>
            <person name="Barrero R.A."/>
            <person name="Guerrero F.D."/>
            <person name="Moolhuijzen P."/>
            <person name="Goolsby J.A."/>
            <person name="Tidwell J."/>
            <person name="Bellgard S.E."/>
            <person name="Bellgard M.I."/>
        </authorList>
    </citation>
    <scope>NUCLEOTIDE SEQUENCE</scope>
    <source>
        <tissue evidence="1">Shoot tissue taken approximately 20 cm above the soil surface</tissue>
    </source>
</reference>
<evidence type="ECO:0000313" key="1">
    <source>
        <dbReference type="EMBL" id="JAD89560.1"/>
    </source>
</evidence>